<comment type="caution">
    <text evidence="2">The sequence shown here is derived from an EMBL/GenBank/DDBJ whole genome shotgun (WGS) entry which is preliminary data.</text>
</comment>
<evidence type="ECO:0000256" key="1">
    <source>
        <dbReference type="SAM" id="MobiDB-lite"/>
    </source>
</evidence>
<evidence type="ECO:0000313" key="2">
    <source>
        <dbReference type="EMBL" id="OPJ86141.1"/>
    </source>
</evidence>
<reference evidence="2 3" key="1">
    <citation type="submission" date="2016-02" db="EMBL/GenBank/DDBJ databases">
        <title>Band-tailed pigeon sequencing and assembly.</title>
        <authorList>
            <person name="Soares A.E."/>
            <person name="Novak B.J."/>
            <person name="Rice E.S."/>
            <person name="O'Connell B."/>
            <person name="Chang D."/>
            <person name="Weber S."/>
            <person name="Shapiro B."/>
        </authorList>
    </citation>
    <scope>NUCLEOTIDE SEQUENCE [LARGE SCALE GENOMIC DNA]</scope>
    <source>
        <strain evidence="2">BTP2013</strain>
        <tissue evidence="2">Blood</tissue>
    </source>
</reference>
<accession>A0A1V4KNZ7</accession>
<gene>
    <name evidence="2" type="ORF">AV530_011318</name>
</gene>
<evidence type="ECO:0000313" key="3">
    <source>
        <dbReference type="Proteomes" id="UP000190648"/>
    </source>
</evidence>
<dbReference type="EMBL" id="LSYS01002427">
    <property type="protein sequence ID" value="OPJ86141.1"/>
    <property type="molecule type" value="Genomic_DNA"/>
</dbReference>
<organism evidence="2 3">
    <name type="scientific">Patagioenas fasciata monilis</name>
    <dbReference type="NCBI Taxonomy" id="372326"/>
    <lineage>
        <taxon>Eukaryota</taxon>
        <taxon>Metazoa</taxon>
        <taxon>Chordata</taxon>
        <taxon>Craniata</taxon>
        <taxon>Vertebrata</taxon>
        <taxon>Euteleostomi</taxon>
        <taxon>Archelosauria</taxon>
        <taxon>Archosauria</taxon>
        <taxon>Dinosauria</taxon>
        <taxon>Saurischia</taxon>
        <taxon>Theropoda</taxon>
        <taxon>Coelurosauria</taxon>
        <taxon>Aves</taxon>
        <taxon>Neognathae</taxon>
        <taxon>Neoaves</taxon>
        <taxon>Columbimorphae</taxon>
        <taxon>Columbiformes</taxon>
        <taxon>Columbidae</taxon>
        <taxon>Patagioenas</taxon>
    </lineage>
</organism>
<name>A0A1V4KNZ7_PATFA</name>
<proteinExistence type="predicted"/>
<keyword evidence="3" id="KW-1185">Reference proteome</keyword>
<dbReference type="Proteomes" id="UP000190648">
    <property type="component" value="Unassembled WGS sequence"/>
</dbReference>
<dbReference type="AlphaFoldDB" id="A0A1V4KNZ7"/>
<sequence>MEKNRFPVSPGLGGGIDSRGRVGTVTADGHSRAVISGRLCQPVIGTAGGGHASTPRLTIGQIPRKHQQEG</sequence>
<protein>
    <submittedName>
        <fullName evidence="2">Uncharacterized protein</fullName>
    </submittedName>
</protein>
<feature type="region of interest" description="Disordered" evidence="1">
    <location>
        <begin position="1"/>
        <end position="20"/>
    </location>
</feature>
<feature type="region of interest" description="Disordered" evidence="1">
    <location>
        <begin position="45"/>
        <end position="70"/>
    </location>
</feature>